<protein>
    <recommendedName>
        <fullName evidence="3">HEAT repeat domain-containing protein</fullName>
    </recommendedName>
</protein>
<evidence type="ECO:0008006" key="3">
    <source>
        <dbReference type="Google" id="ProtNLM"/>
    </source>
</evidence>
<evidence type="ECO:0000313" key="2">
    <source>
        <dbReference type="Proteomes" id="UP000655443"/>
    </source>
</evidence>
<reference evidence="1" key="1">
    <citation type="journal article" date="2014" name="Int. J. Syst. Evol. Microbiol.">
        <title>Complete genome sequence of Corynebacterium casei LMG S-19264T (=DSM 44701T), isolated from a smear-ripened cheese.</title>
        <authorList>
            <consortium name="US DOE Joint Genome Institute (JGI-PGF)"/>
            <person name="Walter F."/>
            <person name="Albersmeier A."/>
            <person name="Kalinowski J."/>
            <person name="Ruckert C."/>
        </authorList>
    </citation>
    <scope>NUCLEOTIDE SEQUENCE</scope>
    <source>
        <strain evidence="1">JCM 4714</strain>
    </source>
</reference>
<comment type="caution">
    <text evidence="1">The sequence shown here is derived from an EMBL/GenBank/DDBJ whole genome shotgun (WGS) entry which is preliminary data.</text>
</comment>
<sequence>MSLSRDEQTVLLQRLAYWMIRNGQAEAARDEAVAMLDAWLAAMPQVREQGDADQAFSHLLIRSGLLREPAPGYVDFVHRTFQDYLGAKAAVEARDFGVLVRNAHDDQWDDVVRMAVGHTRIEERARLLRQLLRRADKTPRYRQRLVLLAVASLEHAPELDPAVRQEVQDRAAELVPPRSAAEAEQLAKVGELVLELLPGPEGLDSRTASAVVKTVALITGDAALGVIARFRTDTRPEVSGELGAAWASFDAGEYADQVLSAITPEAYVQSTPGWTTCA</sequence>
<dbReference type="Proteomes" id="UP000655443">
    <property type="component" value="Unassembled WGS sequence"/>
</dbReference>
<name>A0A919D7Y8_9ACTN</name>
<accession>A0A919D7Y8</accession>
<dbReference type="AlphaFoldDB" id="A0A919D7Y8"/>
<organism evidence="1 2">
    <name type="scientific">Streptomyces alanosinicus</name>
    <dbReference type="NCBI Taxonomy" id="68171"/>
    <lineage>
        <taxon>Bacteria</taxon>
        <taxon>Bacillati</taxon>
        <taxon>Actinomycetota</taxon>
        <taxon>Actinomycetes</taxon>
        <taxon>Kitasatosporales</taxon>
        <taxon>Streptomycetaceae</taxon>
        <taxon>Streptomyces</taxon>
    </lineage>
</organism>
<dbReference type="EMBL" id="BMVG01000046">
    <property type="protein sequence ID" value="GHE14004.1"/>
    <property type="molecule type" value="Genomic_DNA"/>
</dbReference>
<proteinExistence type="predicted"/>
<keyword evidence="2" id="KW-1185">Reference proteome</keyword>
<gene>
    <name evidence="1" type="ORF">GCM10010339_83100</name>
</gene>
<reference evidence="1" key="2">
    <citation type="submission" date="2020-09" db="EMBL/GenBank/DDBJ databases">
        <authorList>
            <person name="Sun Q."/>
            <person name="Ohkuma M."/>
        </authorList>
    </citation>
    <scope>NUCLEOTIDE SEQUENCE</scope>
    <source>
        <strain evidence="1">JCM 4714</strain>
    </source>
</reference>
<evidence type="ECO:0000313" key="1">
    <source>
        <dbReference type="EMBL" id="GHE14004.1"/>
    </source>
</evidence>